<evidence type="ECO:0000313" key="3">
    <source>
        <dbReference type="EMBL" id="TKS53738.1"/>
    </source>
</evidence>
<protein>
    <submittedName>
        <fullName evidence="3">Uncharacterized protein</fullName>
    </submittedName>
</protein>
<feature type="transmembrane region" description="Helical" evidence="2">
    <location>
        <begin position="52"/>
        <end position="73"/>
    </location>
</feature>
<keyword evidence="2" id="KW-0472">Membrane</keyword>
<comment type="caution">
    <text evidence="3">The sequence shown here is derived from an EMBL/GenBank/DDBJ whole genome shotgun (WGS) entry which is preliminary data.</text>
</comment>
<keyword evidence="2" id="KW-0812">Transmembrane</keyword>
<feature type="compositionally biased region" description="Basic and acidic residues" evidence="1">
    <location>
        <begin position="28"/>
        <end position="39"/>
    </location>
</feature>
<evidence type="ECO:0000256" key="1">
    <source>
        <dbReference type="SAM" id="MobiDB-lite"/>
    </source>
</evidence>
<proteinExistence type="predicted"/>
<dbReference type="Proteomes" id="UP000298681">
    <property type="component" value="Unassembled WGS sequence"/>
</dbReference>
<feature type="region of interest" description="Disordered" evidence="1">
    <location>
        <begin position="119"/>
        <end position="175"/>
    </location>
</feature>
<feature type="region of interest" description="Disordered" evidence="1">
    <location>
        <begin position="24"/>
        <end position="44"/>
    </location>
</feature>
<accession>A0A4Z1RAI4</accession>
<name>A0A4Z1RAI4_9GAMM</name>
<feature type="region of interest" description="Disordered" evidence="1">
    <location>
        <begin position="210"/>
        <end position="242"/>
    </location>
</feature>
<organism evidence="3 4">
    <name type="scientific">Luteimonas yindakuii</name>
    <dbReference type="NCBI Taxonomy" id="2565782"/>
    <lineage>
        <taxon>Bacteria</taxon>
        <taxon>Pseudomonadati</taxon>
        <taxon>Pseudomonadota</taxon>
        <taxon>Gammaproteobacteria</taxon>
        <taxon>Lysobacterales</taxon>
        <taxon>Lysobacteraceae</taxon>
        <taxon>Luteimonas</taxon>
    </lineage>
</organism>
<dbReference type="RefSeq" id="WP_134673123.1">
    <property type="nucleotide sequence ID" value="NZ_SPUH01000001.1"/>
</dbReference>
<reference evidence="3 4" key="1">
    <citation type="submission" date="2019-01" db="EMBL/GenBank/DDBJ databases">
        <authorList>
            <person name="Zhang S."/>
        </authorList>
    </citation>
    <scope>NUCLEOTIDE SEQUENCE [LARGE SCALE GENOMIC DNA]</scope>
    <source>
        <strain evidence="3 4">1626</strain>
    </source>
</reference>
<keyword evidence="2" id="KW-1133">Transmembrane helix</keyword>
<evidence type="ECO:0000256" key="2">
    <source>
        <dbReference type="SAM" id="Phobius"/>
    </source>
</evidence>
<sequence>MNTGESTRPSLVAGSGHTMAAGSGRILADMEQRKPERAPRSHRGRALAGRRLLLGFIVVTVLVLLLLAAMRLWQHAPADPAQTVDDPAIAAQDIPLPVDTGDPPHDVAVIVDDRADDPFRRLGATSPDADATPASAVTTTTATATAPPADAVRAAPPRPPMRRVASTAPAAPADDGGLLSTLMRIIHQDGSATGEAHESMDALVAELRADDERSRQTQARLESLGGPQPQPASRREARTRQQVEQALAACPRANTPAGIACRDRVCAPHAGRLPLCPL</sequence>
<evidence type="ECO:0000313" key="4">
    <source>
        <dbReference type="Proteomes" id="UP000298681"/>
    </source>
</evidence>
<keyword evidence="4" id="KW-1185">Reference proteome</keyword>
<dbReference type="AlphaFoldDB" id="A0A4Z1RAI4"/>
<feature type="compositionally biased region" description="Low complexity" evidence="1">
    <location>
        <begin position="124"/>
        <end position="155"/>
    </location>
</feature>
<gene>
    <name evidence="3" type="ORF">E4582_02420</name>
</gene>
<dbReference type="EMBL" id="SPUH01000001">
    <property type="protein sequence ID" value="TKS53738.1"/>
    <property type="molecule type" value="Genomic_DNA"/>
</dbReference>